<feature type="compositionally biased region" description="Low complexity" evidence="1">
    <location>
        <begin position="204"/>
        <end position="214"/>
    </location>
</feature>
<evidence type="ECO:0000313" key="3">
    <source>
        <dbReference type="Proteomes" id="UP001217089"/>
    </source>
</evidence>
<feature type="compositionally biased region" description="Polar residues" evidence="1">
    <location>
        <begin position="229"/>
        <end position="239"/>
    </location>
</feature>
<evidence type="ECO:0000313" key="2">
    <source>
        <dbReference type="EMBL" id="KAJ8310891.1"/>
    </source>
</evidence>
<organism evidence="2 3">
    <name type="scientific">Tegillarca granosa</name>
    <name type="common">Malaysian cockle</name>
    <name type="synonym">Anadara granosa</name>
    <dbReference type="NCBI Taxonomy" id="220873"/>
    <lineage>
        <taxon>Eukaryota</taxon>
        <taxon>Metazoa</taxon>
        <taxon>Spiralia</taxon>
        <taxon>Lophotrochozoa</taxon>
        <taxon>Mollusca</taxon>
        <taxon>Bivalvia</taxon>
        <taxon>Autobranchia</taxon>
        <taxon>Pteriomorphia</taxon>
        <taxon>Arcoida</taxon>
        <taxon>Arcoidea</taxon>
        <taxon>Arcidae</taxon>
        <taxon>Tegillarca</taxon>
    </lineage>
</organism>
<gene>
    <name evidence="2" type="ORF">KUTeg_012756</name>
</gene>
<proteinExistence type="predicted"/>
<dbReference type="Proteomes" id="UP001217089">
    <property type="component" value="Unassembled WGS sequence"/>
</dbReference>
<feature type="region of interest" description="Disordered" evidence="1">
    <location>
        <begin position="204"/>
        <end position="239"/>
    </location>
</feature>
<sequence>MLITPHWEIVMAVVADKQNKSLSDFVKKILCLFQGRHIVAKVGNSENFINGSQSGSILIHYSLFCLHDPCVSNAVTLLQKENRAENCPDVQFSNCDAYISPGWYRTDTPMLNYCPTNALGLSCGTTFPAWMNGSDPSEIDGAVVREVCLKGPTTSCQSTYSIQVKNCTSFMAYCLRPLNSCPERYCFGTFGICLSTSSSTATTTTTANSHLHNTGNRDAGQLEPGLTPHRNSTNEGQTT</sequence>
<comment type="caution">
    <text evidence="2">The sequence shown here is derived from an EMBL/GenBank/DDBJ whole genome shotgun (WGS) entry which is preliminary data.</text>
</comment>
<name>A0ABQ9F2W1_TEGGR</name>
<accession>A0ABQ9F2W1</accession>
<reference evidence="2 3" key="1">
    <citation type="submission" date="2022-12" db="EMBL/GenBank/DDBJ databases">
        <title>Chromosome-level genome of Tegillarca granosa.</title>
        <authorList>
            <person name="Kim J."/>
        </authorList>
    </citation>
    <scope>NUCLEOTIDE SEQUENCE [LARGE SCALE GENOMIC DNA]</scope>
    <source>
        <strain evidence="2">Teg-2019</strain>
        <tissue evidence="2">Adductor muscle</tissue>
    </source>
</reference>
<dbReference type="EMBL" id="JARBDR010000640">
    <property type="protein sequence ID" value="KAJ8310891.1"/>
    <property type="molecule type" value="Genomic_DNA"/>
</dbReference>
<keyword evidence="3" id="KW-1185">Reference proteome</keyword>
<evidence type="ECO:0000256" key="1">
    <source>
        <dbReference type="SAM" id="MobiDB-lite"/>
    </source>
</evidence>
<protein>
    <submittedName>
        <fullName evidence="2">Uncharacterized protein</fullName>
    </submittedName>
</protein>